<dbReference type="InterPro" id="IPR017853">
    <property type="entry name" value="GH"/>
</dbReference>
<dbReference type="InterPro" id="IPR026891">
    <property type="entry name" value="Fn3-like"/>
</dbReference>
<dbReference type="InterPro" id="IPR002772">
    <property type="entry name" value="Glyco_hydro_3_C"/>
</dbReference>
<evidence type="ECO:0000313" key="4">
    <source>
        <dbReference type="EMBL" id="MCP1110782.1"/>
    </source>
</evidence>
<sequence>MKLFAYEKKHSERLRDTLSECTVLLKKDGHFPLSGPCEIAAYGSGIRHTIKGGTGSGEVNSRYSVNVEEGLIEAGFTISTASWLDRYDKELEKAKEQFIRDVKAEAKAAGQNTIVYSMGKAMLEPDYDLPIEGSGDTCVYVLARISGEGNDRREVAGEIKLSQTEIRDILELNEQYEKFMLVLNVGGVVDLSPVMGVKNILLLSQLGAQTGTALADILLGKGNPSGRLSTTWAKVEDYPAMPDFEDINETKYLEGIYVGYRYFDTFQKRALFPFGYGLSYTEFTQEVDKVEVSGEEVSVSVNVANQGKYPGMDVVQLYLSVPTERLDHPYQELCAFAKSKILNPGESQSVSLTFKLSQMASYDEERALYFLERGDYLLRFGNHSGETKAIALIKMSQEQVILTAKNVFGKPGFMELTATGRAEEELNDQIPTLTIEENAFKSETVEYEPNKEILPEVAQLSVDELLYMNIGAFDPNKSGIGSIIGNAGVSVCGAAGETTSMVRDFPHLVMADGPAGLRLAKEFYRDEKGLHSIGQSAIPESMLDFMPKILLFLLSLTSSKKPKKGSKLEYQYCTAIPIGTAVAQSFNEELATIYGDVVGSEMERFGVHLWLAPALNIHRSIRCGRNFEYFSEDPFISGKMAASMTLGVQKHPGCGVTIKHYAANNKELNRYGNDSLVSERAMREIYTKGFGICVREAQPKAVMTSYNLVNGTHTAEHRGMIEDLLRAEYGFQGIVMTDWVIALATNKKGIHRNTLASYEAAAGSDVFMPGGKGDFKEMKRGLEEGIVTKEQLQINATRVLKMARELTEARK</sequence>
<dbReference type="InterPro" id="IPR036962">
    <property type="entry name" value="Glyco_hydro_3_N_sf"/>
</dbReference>
<protein>
    <submittedName>
        <fullName evidence="4">Glycoside hydrolase family 3 C-terminal domain-containing protein</fullName>
    </submittedName>
</protein>
<accession>A0ABT1EJA8</accession>
<dbReference type="SUPFAM" id="SSF52279">
    <property type="entry name" value="Beta-D-glucan exohydrolase, C-terminal domain"/>
    <property type="match status" value="1"/>
</dbReference>
<dbReference type="Pfam" id="PF14310">
    <property type="entry name" value="Fn3-like"/>
    <property type="match status" value="1"/>
</dbReference>
<dbReference type="PANTHER" id="PTHR42715">
    <property type="entry name" value="BETA-GLUCOSIDASE"/>
    <property type="match status" value="1"/>
</dbReference>
<dbReference type="Pfam" id="PF00933">
    <property type="entry name" value="Glyco_hydro_3"/>
    <property type="match status" value="1"/>
</dbReference>
<dbReference type="Gene3D" id="3.20.20.300">
    <property type="entry name" value="Glycoside hydrolase, family 3, N-terminal domain"/>
    <property type="match status" value="1"/>
</dbReference>
<dbReference type="Proteomes" id="UP001523565">
    <property type="component" value="Unassembled WGS sequence"/>
</dbReference>
<dbReference type="InterPro" id="IPR050288">
    <property type="entry name" value="Cellulose_deg_GH3"/>
</dbReference>
<comment type="caution">
    <text evidence="4">The sequence shown here is derived from an EMBL/GenBank/DDBJ whole genome shotgun (WGS) entry which is preliminary data.</text>
</comment>
<dbReference type="RefSeq" id="WP_262069661.1">
    <property type="nucleotide sequence ID" value="NZ_JAMXOC010000017.1"/>
</dbReference>
<dbReference type="InterPro" id="IPR013783">
    <property type="entry name" value="Ig-like_fold"/>
</dbReference>
<comment type="similarity">
    <text evidence="1">Belongs to the glycosyl hydrolase 3 family.</text>
</comment>
<gene>
    <name evidence="4" type="ORF">NK118_11010</name>
</gene>
<dbReference type="InterPro" id="IPR036881">
    <property type="entry name" value="Glyco_hydro_3_C_sf"/>
</dbReference>
<dbReference type="PANTHER" id="PTHR42715:SF10">
    <property type="entry name" value="BETA-GLUCOSIDASE"/>
    <property type="match status" value="1"/>
</dbReference>
<evidence type="ECO:0000259" key="3">
    <source>
        <dbReference type="SMART" id="SM01217"/>
    </source>
</evidence>
<keyword evidence="5" id="KW-1185">Reference proteome</keyword>
<feature type="domain" description="Fibronectin type III-like" evidence="3">
    <location>
        <begin position="313"/>
        <end position="384"/>
    </location>
</feature>
<reference evidence="4 5" key="1">
    <citation type="journal article" date="2022" name="Genome Biol. Evol.">
        <title>Host diet, physiology and behaviors set the stage for Lachnospiraceae cladogenesis.</title>
        <authorList>
            <person name="Vera-Ponce De Leon A."/>
            <person name="Schneider M."/>
            <person name="Jahnes B.C."/>
            <person name="Sadowski V."/>
            <person name="Camuy-Velez L.A."/>
            <person name="Duan J."/>
            <person name="Sabree Z.L."/>
        </authorList>
    </citation>
    <scope>NUCLEOTIDE SEQUENCE [LARGE SCALE GENOMIC DNA]</scope>
    <source>
        <strain evidence="4 5">PAL227</strain>
    </source>
</reference>
<dbReference type="SUPFAM" id="SSF51445">
    <property type="entry name" value="(Trans)glycosidases"/>
    <property type="match status" value="1"/>
</dbReference>
<organism evidence="4 5">
    <name type="scientific">Ohessyouella blattaphilus</name>
    <dbReference type="NCBI Taxonomy" id="2949333"/>
    <lineage>
        <taxon>Bacteria</taxon>
        <taxon>Bacillati</taxon>
        <taxon>Bacillota</taxon>
        <taxon>Clostridia</taxon>
        <taxon>Lachnospirales</taxon>
        <taxon>Lachnospiraceae</taxon>
        <taxon>Ohessyouella</taxon>
    </lineage>
</organism>
<dbReference type="PRINTS" id="PR00133">
    <property type="entry name" value="GLHYDRLASE3"/>
</dbReference>
<evidence type="ECO:0000313" key="5">
    <source>
        <dbReference type="Proteomes" id="UP001523565"/>
    </source>
</evidence>
<dbReference type="SMART" id="SM01217">
    <property type="entry name" value="Fn3_like"/>
    <property type="match status" value="1"/>
</dbReference>
<evidence type="ECO:0000256" key="2">
    <source>
        <dbReference type="ARBA" id="ARBA00022801"/>
    </source>
</evidence>
<name>A0ABT1EJA8_9FIRM</name>
<proteinExistence type="inferred from homology"/>
<dbReference type="GO" id="GO:0016787">
    <property type="term" value="F:hydrolase activity"/>
    <property type="evidence" value="ECO:0007669"/>
    <property type="project" value="UniProtKB-KW"/>
</dbReference>
<dbReference type="Gene3D" id="2.60.40.10">
    <property type="entry name" value="Immunoglobulins"/>
    <property type="match status" value="1"/>
</dbReference>
<dbReference type="EMBL" id="JAMZFV010000017">
    <property type="protein sequence ID" value="MCP1110782.1"/>
    <property type="molecule type" value="Genomic_DNA"/>
</dbReference>
<dbReference type="InterPro" id="IPR001764">
    <property type="entry name" value="Glyco_hydro_3_N"/>
</dbReference>
<keyword evidence="2 4" id="KW-0378">Hydrolase</keyword>
<dbReference type="Pfam" id="PF01915">
    <property type="entry name" value="Glyco_hydro_3_C"/>
    <property type="match status" value="1"/>
</dbReference>
<dbReference type="Gene3D" id="3.40.50.1700">
    <property type="entry name" value="Glycoside hydrolase family 3 C-terminal domain"/>
    <property type="match status" value="1"/>
</dbReference>
<evidence type="ECO:0000256" key="1">
    <source>
        <dbReference type="ARBA" id="ARBA00005336"/>
    </source>
</evidence>